<keyword evidence="3 7" id="KW-0479">Metal-binding</keyword>
<evidence type="ECO:0000256" key="7">
    <source>
        <dbReference type="PIRSR" id="PIRSR602387-1"/>
    </source>
</evidence>
<protein>
    <submittedName>
        <fullName evidence="11">DUF5059 domain-containing protein</fullName>
    </submittedName>
</protein>
<dbReference type="GO" id="GO:0005507">
    <property type="term" value="F:copper ion binding"/>
    <property type="evidence" value="ECO:0007669"/>
    <property type="project" value="InterPro"/>
</dbReference>
<dbReference type="GO" id="GO:0016020">
    <property type="term" value="C:membrane"/>
    <property type="evidence" value="ECO:0007669"/>
    <property type="project" value="UniProtKB-SubCell"/>
</dbReference>
<keyword evidence="6" id="KW-0472">Membrane</keyword>
<comment type="cofactor">
    <cofactor evidence="7">
        <name>Cu(2+)</name>
        <dbReference type="ChEBI" id="CHEBI:29036"/>
    </cofactor>
    <text evidence="7">The crystal structure with reduced Cu(1+) has also been determined.</text>
</comment>
<dbReference type="SUPFAM" id="SSF49503">
    <property type="entry name" value="Cupredoxins"/>
    <property type="match status" value="1"/>
</dbReference>
<accession>A0A6B0SMB1</accession>
<dbReference type="InterPro" id="IPR032445">
    <property type="entry name" value="DUF5059"/>
</dbReference>
<dbReference type="InterPro" id="IPR008972">
    <property type="entry name" value="Cupredoxin"/>
</dbReference>
<keyword evidence="2" id="KW-0813">Transport</keyword>
<comment type="subcellular location">
    <subcellularLocation>
        <location evidence="1">Membrane</location>
    </subcellularLocation>
</comment>
<comment type="caution">
    <text evidence="11">The sequence shown here is derived from an EMBL/GenBank/DDBJ whole genome shotgun (WGS) entry which is preliminary data.</text>
</comment>
<dbReference type="PROSITE" id="PS51257">
    <property type="entry name" value="PROKAR_LIPOPROTEIN"/>
    <property type="match status" value="1"/>
</dbReference>
<dbReference type="CDD" id="cd04220">
    <property type="entry name" value="Halocyanin"/>
    <property type="match status" value="1"/>
</dbReference>
<reference evidence="11 12" key="1">
    <citation type="submission" date="2019-12" db="EMBL/GenBank/DDBJ databases">
        <title>Isolation and characterization of three novel carbon monoxide-oxidizing members of Halobacteria from salione crusts and soils.</title>
        <authorList>
            <person name="Myers M.R."/>
            <person name="King G.M."/>
        </authorList>
    </citation>
    <scope>NUCLEOTIDE SEQUENCE [LARGE SCALE GENOMIC DNA]</scope>
    <source>
        <strain evidence="11 12">WSA2</strain>
    </source>
</reference>
<dbReference type="AlphaFoldDB" id="A0A6B0SMB1"/>
<dbReference type="Pfam" id="PF00127">
    <property type="entry name" value="Copper-bind"/>
    <property type="match status" value="1"/>
</dbReference>
<feature type="binding site" evidence="7">
    <location>
        <position position="812"/>
    </location>
    <ligand>
        <name>Cu cation</name>
        <dbReference type="ChEBI" id="CHEBI:23378"/>
    </ligand>
</feature>
<dbReference type="PANTHER" id="PTHR34192">
    <property type="entry name" value="PLASTOCYANIN MAJOR ISOFORM, CHLOROPLASTIC-RELATED"/>
    <property type="match status" value="1"/>
</dbReference>
<dbReference type="InterPro" id="IPR000923">
    <property type="entry name" value="BlueCu_1"/>
</dbReference>
<dbReference type="GO" id="GO:0009055">
    <property type="term" value="F:electron transfer activity"/>
    <property type="evidence" value="ECO:0007669"/>
    <property type="project" value="InterPro"/>
</dbReference>
<dbReference type="InterPro" id="IPR006311">
    <property type="entry name" value="TAT_signal"/>
</dbReference>
<feature type="binding site" evidence="7">
    <location>
        <position position="815"/>
    </location>
    <ligand>
        <name>Cu cation</name>
        <dbReference type="ChEBI" id="CHEBI:23378"/>
    </ligand>
</feature>
<dbReference type="Gene3D" id="2.60.40.420">
    <property type="entry name" value="Cupredoxins - blue copper proteins"/>
    <property type="match status" value="1"/>
</dbReference>
<evidence type="ECO:0000256" key="2">
    <source>
        <dbReference type="ARBA" id="ARBA00022448"/>
    </source>
</evidence>
<feature type="region of interest" description="Disordered" evidence="8">
    <location>
        <begin position="685"/>
        <end position="709"/>
    </location>
</feature>
<dbReference type="EMBL" id="WUUS01000001">
    <property type="protein sequence ID" value="MXR39855.1"/>
    <property type="molecule type" value="Genomic_DNA"/>
</dbReference>
<feature type="compositionally biased region" description="Gly residues" evidence="8">
    <location>
        <begin position="690"/>
        <end position="706"/>
    </location>
</feature>
<keyword evidence="12" id="KW-1185">Reference proteome</keyword>
<evidence type="ECO:0000256" key="6">
    <source>
        <dbReference type="ARBA" id="ARBA00023136"/>
    </source>
</evidence>
<dbReference type="PROSITE" id="PS51318">
    <property type="entry name" value="TAT"/>
    <property type="match status" value="1"/>
</dbReference>
<gene>
    <name evidence="11" type="ORF">GRX01_00565</name>
</gene>
<dbReference type="PRINTS" id="PR00157">
    <property type="entry name" value="PLASTOCYANIN"/>
</dbReference>
<dbReference type="Proteomes" id="UP000437065">
    <property type="component" value="Unassembled WGS sequence"/>
</dbReference>
<feature type="binding site" evidence="7">
    <location>
        <position position="754"/>
    </location>
    <ligand>
        <name>Cu cation</name>
        <dbReference type="ChEBI" id="CHEBI:23378"/>
    </ligand>
</feature>
<sequence length="827" mass="84143">MAPNRRQVLAASAAALAGGLAGCGAQGETQSNTTGEAGTDDDTTATPDDGSDAAASIDVEAAVAAEWNAMRARVWDAYALGVAGAPGAGAAVAQSVFARFERSSGEYGAHEMLESTDEAAYEEFEEALGELRTAGLGAGNVERAREEAVIADEQLASAQRALVGEPLANALDAQLFGVAAADAGMLAAAGDSEGATTVAEDVLVRFEEAPAHGALESADGDSYEAFEGALEAAAGASDADTVSEEATAALEAALAGSYAVAGVEHAAGAGHMAALQARGWDAAALAGAAGPSTGYAHAASLTLYRARAYDAHWLAARGETDTAATMAGDVFAHFEGARAHEALEEADAEAYEGFEAGLSDLRAAIEDGNSAGVDEAVAAVDEHLVAGIEALAGEYSALLEAGFFRARFGDALELYERGESDAAASLAQSLFGRFEANELDLHESVEETSEELYADFEEEHLSGLVTAFEDADDDGVDTHYEGVQSTLLSFAEQAGSVTTVSGVEGGYMAARGFDAAAVDALGDDNRAQSIARGAFEHFEAGAGGFHEAVEEADAETYEAFEAALGAIATAAGNGGDVYPESTTFNGEALSAIYAVVGAGGGGTTEAPASVLQSTFAHFEKARVHELIEDADHTAYATFEAQLEAAITAASEGGDVAAAVESYADATLWTQFALVDAVEELPISLRLPGTTGDGGGGEGDSGGGSDLSGGPDVVEGVPEDADHVVDMTAVAFDPEELTVSAGDTVAFAHRAGEPHNVVAYEDEIPGEAEYWSSGGFDSESAAREGWEHGEGAVQSGQSYVHTFETTGEHGYFCTPHEAAGMVATIVVE</sequence>
<feature type="domain" description="DUF5059" evidence="10">
    <location>
        <begin position="62"/>
        <end position="681"/>
    </location>
</feature>
<dbReference type="OrthoDB" id="4392at2157"/>
<feature type="binding site" evidence="7">
    <location>
        <position position="820"/>
    </location>
    <ligand>
        <name>Cu cation</name>
        <dbReference type="ChEBI" id="CHEBI:23378"/>
    </ligand>
</feature>
<feature type="region of interest" description="Disordered" evidence="8">
    <location>
        <begin position="22"/>
        <end position="52"/>
    </location>
</feature>
<evidence type="ECO:0000256" key="4">
    <source>
        <dbReference type="ARBA" id="ARBA00022982"/>
    </source>
</evidence>
<evidence type="ECO:0000259" key="10">
    <source>
        <dbReference type="Pfam" id="PF16502"/>
    </source>
</evidence>
<evidence type="ECO:0000313" key="12">
    <source>
        <dbReference type="Proteomes" id="UP000437065"/>
    </source>
</evidence>
<name>A0A6B0SMB1_9EURY</name>
<evidence type="ECO:0000256" key="5">
    <source>
        <dbReference type="ARBA" id="ARBA00023008"/>
    </source>
</evidence>
<dbReference type="Pfam" id="PF16502">
    <property type="entry name" value="DUF5059"/>
    <property type="match status" value="1"/>
</dbReference>
<feature type="domain" description="Blue (type 1) copper" evidence="9">
    <location>
        <begin position="724"/>
        <end position="827"/>
    </location>
</feature>
<proteinExistence type="predicted"/>
<evidence type="ECO:0000256" key="1">
    <source>
        <dbReference type="ARBA" id="ARBA00004370"/>
    </source>
</evidence>
<organism evidence="11 12">
    <name type="scientific">Halobaculum saliterrae</name>
    <dbReference type="NCBI Taxonomy" id="2073113"/>
    <lineage>
        <taxon>Archaea</taxon>
        <taxon>Methanobacteriati</taxon>
        <taxon>Methanobacteriota</taxon>
        <taxon>Stenosarchaea group</taxon>
        <taxon>Halobacteria</taxon>
        <taxon>Halobacteriales</taxon>
        <taxon>Haloferacaceae</taxon>
        <taxon>Halobaculum</taxon>
    </lineage>
</organism>
<dbReference type="PANTHER" id="PTHR34192:SF10">
    <property type="entry name" value="PLASTOCYANIN MAJOR ISOFORM, CHLOROPLASTIC-RELATED"/>
    <property type="match status" value="1"/>
</dbReference>
<dbReference type="RefSeq" id="WP_159662361.1">
    <property type="nucleotide sequence ID" value="NZ_WUUS01000001.1"/>
</dbReference>
<evidence type="ECO:0000256" key="8">
    <source>
        <dbReference type="SAM" id="MobiDB-lite"/>
    </source>
</evidence>
<keyword evidence="4" id="KW-0249">Electron transport</keyword>
<evidence type="ECO:0000259" key="9">
    <source>
        <dbReference type="Pfam" id="PF00127"/>
    </source>
</evidence>
<evidence type="ECO:0000256" key="3">
    <source>
        <dbReference type="ARBA" id="ARBA00022723"/>
    </source>
</evidence>
<dbReference type="InterPro" id="IPR002387">
    <property type="entry name" value="Plastocyanin"/>
</dbReference>
<keyword evidence="5 7" id="KW-0186">Copper</keyword>
<evidence type="ECO:0000313" key="11">
    <source>
        <dbReference type="EMBL" id="MXR39855.1"/>
    </source>
</evidence>